<evidence type="ECO:0000256" key="3">
    <source>
        <dbReference type="ARBA" id="ARBA00022729"/>
    </source>
</evidence>
<dbReference type="Pfam" id="PF01822">
    <property type="entry name" value="WSC"/>
    <property type="match status" value="2"/>
</dbReference>
<dbReference type="InterPro" id="IPR002889">
    <property type="entry name" value="WSC_carb-bd"/>
</dbReference>
<feature type="domain" description="WSC" evidence="8">
    <location>
        <begin position="167"/>
        <end position="258"/>
    </location>
</feature>
<dbReference type="InParanoid" id="T1FCF2"/>
<dbReference type="EMBL" id="AMQM01006216">
    <property type="status" value="NOT_ANNOTATED_CDS"/>
    <property type="molecule type" value="Genomic_DNA"/>
</dbReference>
<comment type="subcellular location">
    <subcellularLocation>
        <location evidence="1">Membrane</location>
        <topology evidence="1">Single-pass membrane protein</topology>
    </subcellularLocation>
</comment>
<keyword evidence="3" id="KW-0732">Signal</keyword>
<evidence type="ECO:0000256" key="2">
    <source>
        <dbReference type="ARBA" id="ARBA00022692"/>
    </source>
</evidence>
<dbReference type="GO" id="GO:0007165">
    <property type="term" value="P:signal transduction"/>
    <property type="evidence" value="ECO:0000318"/>
    <property type="project" value="GO_Central"/>
</dbReference>
<reference evidence="11" key="1">
    <citation type="submission" date="2012-12" db="EMBL/GenBank/DDBJ databases">
        <authorList>
            <person name="Hellsten U."/>
            <person name="Grimwood J."/>
            <person name="Chapman J.A."/>
            <person name="Shapiro H."/>
            <person name="Aerts A."/>
            <person name="Otillar R.P."/>
            <person name="Terry A.Y."/>
            <person name="Boore J.L."/>
            <person name="Simakov O."/>
            <person name="Marletaz F."/>
            <person name="Cho S.-J."/>
            <person name="Edsinger-Gonzales E."/>
            <person name="Havlak P."/>
            <person name="Kuo D.-H."/>
            <person name="Larsson T."/>
            <person name="Lv J."/>
            <person name="Arendt D."/>
            <person name="Savage R."/>
            <person name="Osoegawa K."/>
            <person name="de Jong P."/>
            <person name="Lindberg D.R."/>
            <person name="Seaver E.C."/>
            <person name="Weisblat D.A."/>
            <person name="Putnam N.H."/>
            <person name="Grigoriev I.V."/>
            <person name="Rokhsar D.S."/>
        </authorList>
    </citation>
    <scope>NUCLEOTIDE SEQUENCE</scope>
</reference>
<feature type="transmembrane region" description="Helical" evidence="7">
    <location>
        <begin position="446"/>
        <end position="468"/>
    </location>
</feature>
<dbReference type="RefSeq" id="XP_009024299.1">
    <property type="nucleotide sequence ID" value="XM_009026051.1"/>
</dbReference>
<evidence type="ECO:0000259" key="8">
    <source>
        <dbReference type="PROSITE" id="PS51212"/>
    </source>
</evidence>
<reference evidence="10" key="3">
    <citation type="submission" date="2015-06" db="UniProtKB">
        <authorList>
            <consortium name="EnsemblMetazoa"/>
        </authorList>
    </citation>
    <scope>IDENTIFICATION</scope>
</reference>
<dbReference type="PANTHER" id="PTHR24269">
    <property type="entry name" value="KREMEN PROTEIN"/>
    <property type="match status" value="1"/>
</dbReference>
<dbReference type="OrthoDB" id="4781at2759"/>
<feature type="transmembrane region" description="Helical" evidence="7">
    <location>
        <begin position="489"/>
        <end position="512"/>
    </location>
</feature>
<dbReference type="Proteomes" id="UP000015101">
    <property type="component" value="Unassembled WGS sequence"/>
</dbReference>
<dbReference type="EMBL" id="KB097336">
    <property type="protein sequence ID" value="ESN97465.1"/>
    <property type="molecule type" value="Genomic_DNA"/>
</dbReference>
<evidence type="ECO:0000256" key="5">
    <source>
        <dbReference type="ARBA" id="ARBA00023136"/>
    </source>
</evidence>
<dbReference type="GO" id="GO:0005886">
    <property type="term" value="C:plasma membrane"/>
    <property type="evidence" value="ECO:0000318"/>
    <property type="project" value="GO_Central"/>
</dbReference>
<dbReference type="GO" id="GO:0004888">
    <property type="term" value="F:transmembrane signaling receptor activity"/>
    <property type="evidence" value="ECO:0000318"/>
    <property type="project" value="GO_Central"/>
</dbReference>
<evidence type="ECO:0000256" key="6">
    <source>
        <dbReference type="ARBA" id="ARBA00023180"/>
    </source>
</evidence>
<dbReference type="AlphaFoldDB" id="T1FCF2"/>
<dbReference type="InterPro" id="IPR051836">
    <property type="entry name" value="Kremen_rcpt"/>
</dbReference>
<evidence type="ECO:0000313" key="10">
    <source>
        <dbReference type="EnsemblMetazoa" id="HelroP177886"/>
    </source>
</evidence>
<feature type="domain" description="WSC" evidence="8">
    <location>
        <begin position="82"/>
        <end position="164"/>
    </location>
</feature>
<dbReference type="KEGG" id="hro:HELRODRAFT_177886"/>
<dbReference type="EnsemblMetazoa" id="HelroT177886">
    <property type="protein sequence ID" value="HelroP177886"/>
    <property type="gene ID" value="HelroG177886"/>
</dbReference>
<feature type="domain" description="WSC" evidence="8">
    <location>
        <begin position="307"/>
        <end position="402"/>
    </location>
</feature>
<dbReference type="SMART" id="SM00321">
    <property type="entry name" value="WSC"/>
    <property type="match status" value="3"/>
</dbReference>
<organism evidence="10 11">
    <name type="scientific">Helobdella robusta</name>
    <name type="common">Californian leech</name>
    <dbReference type="NCBI Taxonomy" id="6412"/>
    <lineage>
        <taxon>Eukaryota</taxon>
        <taxon>Metazoa</taxon>
        <taxon>Spiralia</taxon>
        <taxon>Lophotrochozoa</taxon>
        <taxon>Annelida</taxon>
        <taxon>Clitellata</taxon>
        <taxon>Hirudinea</taxon>
        <taxon>Rhynchobdellida</taxon>
        <taxon>Glossiphoniidae</taxon>
        <taxon>Helobdella</taxon>
    </lineage>
</organism>
<dbReference type="CTD" id="20206501"/>
<sequence length="566" mass="61775">MADDVTVKNIDVTKLCGNPRDRIYHPSISCEGQILEVTCLKGSRSISRYVIVTTSANVLPEVTSCTIPMSEVEVYGEPTLKRLQHIGCFKRFKTTSQSGVTSIADCQLNCRKQGSSVLAMKNGVECHCGERADVPVTSSKCDVICPRVEKFCGGTQYYSVYAEAINKVSLIGCFDGSGTIVGGLSFMIDVDGSFSACMLYCKVTSTTFFAILNGTRCICTSTLSENHQTPNSKCHIRCNDDASRPCGGPNVYSLYSLLGRYTYARQTTTYHFCMNNDNRNSTNNNNYNNNNNNNNNSNCLPGQCESGWMGLMCDIRDKSSDYIGCYAKILYGAVAFVKSVAECRAFCDARANSHMIALSGGKECYCVDEADQAVETSNCRLKCVNGGEMCGGDSHYALYSIKTAPNFTDVQFSGGKYAGEIVTFEGRGVLTIGMCLQACFETNHSVAYISVCVSLRWVSLCVSFHVSIGVTLRYGSRYVSRYVMGLDRCLVTLCVSFHVSLCLGIIVISITFDHARMDTDATASKNPSPPVAHHITTLPKWKIVTCVVMATINRDVAEIDCVAPNI</sequence>
<dbReference type="HOGENOM" id="CLU_481706_0_0_1"/>
<dbReference type="PROSITE" id="PS51212">
    <property type="entry name" value="WSC"/>
    <property type="match status" value="3"/>
</dbReference>
<evidence type="ECO:0000256" key="4">
    <source>
        <dbReference type="ARBA" id="ARBA00022989"/>
    </source>
</evidence>
<keyword evidence="11" id="KW-1185">Reference proteome</keyword>
<keyword evidence="5 7" id="KW-0472">Membrane</keyword>
<evidence type="ECO:0000313" key="11">
    <source>
        <dbReference type="Proteomes" id="UP000015101"/>
    </source>
</evidence>
<keyword evidence="6" id="KW-0325">Glycoprotein</keyword>
<protein>
    <recommendedName>
        <fullName evidence="8">WSC domain-containing protein</fullName>
    </recommendedName>
</protein>
<keyword evidence="4 7" id="KW-1133">Transmembrane helix</keyword>
<accession>T1FCF2</accession>
<evidence type="ECO:0000256" key="1">
    <source>
        <dbReference type="ARBA" id="ARBA00004167"/>
    </source>
</evidence>
<name>T1FCF2_HELRO</name>
<evidence type="ECO:0000313" key="9">
    <source>
        <dbReference type="EMBL" id="ESN97465.1"/>
    </source>
</evidence>
<reference evidence="9 11" key="2">
    <citation type="journal article" date="2013" name="Nature">
        <title>Insights into bilaterian evolution from three spiralian genomes.</title>
        <authorList>
            <person name="Simakov O."/>
            <person name="Marletaz F."/>
            <person name="Cho S.J."/>
            <person name="Edsinger-Gonzales E."/>
            <person name="Havlak P."/>
            <person name="Hellsten U."/>
            <person name="Kuo D.H."/>
            <person name="Larsson T."/>
            <person name="Lv J."/>
            <person name="Arendt D."/>
            <person name="Savage R."/>
            <person name="Osoegawa K."/>
            <person name="de Jong P."/>
            <person name="Grimwood J."/>
            <person name="Chapman J.A."/>
            <person name="Shapiro H."/>
            <person name="Aerts A."/>
            <person name="Otillar R.P."/>
            <person name="Terry A.Y."/>
            <person name="Boore J.L."/>
            <person name="Grigoriev I.V."/>
            <person name="Lindberg D.R."/>
            <person name="Seaver E.C."/>
            <person name="Weisblat D.A."/>
            <person name="Putnam N.H."/>
            <person name="Rokhsar D.S."/>
        </authorList>
    </citation>
    <scope>NUCLEOTIDE SEQUENCE</scope>
</reference>
<gene>
    <name evidence="10" type="primary">20206501</name>
    <name evidence="9" type="ORF">HELRODRAFT_177886</name>
</gene>
<proteinExistence type="predicted"/>
<dbReference type="PANTHER" id="PTHR24269:SF16">
    <property type="entry name" value="PROTEIN SLG1"/>
    <property type="match status" value="1"/>
</dbReference>
<keyword evidence="2 7" id="KW-0812">Transmembrane</keyword>
<dbReference type="GeneID" id="20206501"/>
<dbReference type="EMBL" id="AMQM01006217">
    <property type="status" value="NOT_ANNOTATED_CDS"/>
    <property type="molecule type" value="Genomic_DNA"/>
</dbReference>
<evidence type="ECO:0000256" key="7">
    <source>
        <dbReference type="SAM" id="Phobius"/>
    </source>
</evidence>